<reference evidence="4" key="1">
    <citation type="submission" date="2016-10" db="EMBL/GenBank/DDBJ databases">
        <authorList>
            <person name="Varghese N."/>
            <person name="Submissions S."/>
        </authorList>
    </citation>
    <scope>NUCLEOTIDE SEQUENCE [LARGE SCALE GENOMIC DNA]</scope>
    <source>
        <strain evidence="4">CGMCC 1.10119</strain>
    </source>
</reference>
<feature type="region of interest" description="Disordered" evidence="1">
    <location>
        <begin position="125"/>
        <end position="152"/>
    </location>
</feature>
<dbReference type="AlphaFoldDB" id="A0A1G9YRK2"/>
<evidence type="ECO:0000313" key="3">
    <source>
        <dbReference type="EMBL" id="SDN11016.1"/>
    </source>
</evidence>
<feature type="compositionally biased region" description="Low complexity" evidence="1">
    <location>
        <begin position="132"/>
        <end position="145"/>
    </location>
</feature>
<feature type="transmembrane region" description="Helical" evidence="2">
    <location>
        <begin position="12"/>
        <end position="39"/>
    </location>
</feature>
<feature type="transmembrane region" description="Helical" evidence="2">
    <location>
        <begin position="59"/>
        <end position="80"/>
    </location>
</feature>
<sequence>MESRTRYPQLVAVARAVLYLLGAVGVVALAGFALSFLVLVGVLATATLLLVGEGSASTIAAVGGLGLVSAGLLACVWLAVTRRVDRYLVRASRIPSPLEQVTRQYVDGHIDEWGLERGLERALAAESSDPEATVPATTVSPAAARELAEERA</sequence>
<dbReference type="RefSeq" id="WP_089699399.1">
    <property type="nucleotide sequence ID" value="NZ_FNHL01000005.1"/>
</dbReference>
<evidence type="ECO:0000256" key="1">
    <source>
        <dbReference type="SAM" id="MobiDB-lite"/>
    </source>
</evidence>
<gene>
    <name evidence="3" type="ORF">SAMN04487949_3402</name>
</gene>
<dbReference type="STRING" id="660521.SAMN04487949_3402"/>
<organism evidence="3 4">
    <name type="scientific">Halogranum gelatinilyticum</name>
    <dbReference type="NCBI Taxonomy" id="660521"/>
    <lineage>
        <taxon>Archaea</taxon>
        <taxon>Methanobacteriati</taxon>
        <taxon>Methanobacteriota</taxon>
        <taxon>Stenosarchaea group</taxon>
        <taxon>Halobacteria</taxon>
        <taxon>Halobacteriales</taxon>
        <taxon>Haloferacaceae</taxon>
    </lineage>
</organism>
<protein>
    <submittedName>
        <fullName evidence="3">Uncharacterized protein</fullName>
    </submittedName>
</protein>
<name>A0A1G9YRK2_9EURY</name>
<keyword evidence="2" id="KW-0472">Membrane</keyword>
<proteinExistence type="predicted"/>
<dbReference type="EMBL" id="FNHL01000005">
    <property type="protein sequence ID" value="SDN11016.1"/>
    <property type="molecule type" value="Genomic_DNA"/>
</dbReference>
<dbReference type="Proteomes" id="UP000199451">
    <property type="component" value="Unassembled WGS sequence"/>
</dbReference>
<keyword evidence="4" id="KW-1185">Reference proteome</keyword>
<evidence type="ECO:0000256" key="2">
    <source>
        <dbReference type="SAM" id="Phobius"/>
    </source>
</evidence>
<keyword evidence="2" id="KW-0812">Transmembrane</keyword>
<keyword evidence="2" id="KW-1133">Transmembrane helix</keyword>
<accession>A0A1G9YRK2</accession>
<evidence type="ECO:0000313" key="4">
    <source>
        <dbReference type="Proteomes" id="UP000199451"/>
    </source>
</evidence>